<dbReference type="AlphaFoldDB" id="A0A0V1L953"/>
<protein>
    <submittedName>
        <fullName evidence="1">Uncharacterized protein</fullName>
    </submittedName>
</protein>
<dbReference type="OrthoDB" id="5918026at2759"/>
<dbReference type="Proteomes" id="UP000054721">
    <property type="component" value="Unassembled WGS sequence"/>
</dbReference>
<keyword evidence="2" id="KW-1185">Reference proteome</keyword>
<reference evidence="1 2" key="1">
    <citation type="submission" date="2015-05" db="EMBL/GenBank/DDBJ databases">
        <title>Evolution of Trichinella species and genotypes.</title>
        <authorList>
            <person name="Korhonen P.K."/>
            <person name="Edoardo P."/>
            <person name="Giuseppe L.R."/>
            <person name="Gasser R.B."/>
        </authorList>
    </citation>
    <scope>NUCLEOTIDE SEQUENCE [LARGE SCALE GENOMIC DNA]</scope>
    <source>
        <strain evidence="1">ISS10</strain>
    </source>
</reference>
<evidence type="ECO:0000313" key="1">
    <source>
        <dbReference type="EMBL" id="KRZ56075.1"/>
    </source>
</evidence>
<name>A0A0V1L953_9BILA</name>
<accession>A0A0V1L953</accession>
<proteinExistence type="predicted"/>
<sequence length="61" mass="7090">MHFDVITVFPFFSILRFPHGIATIKQQTMSIHFIRLSETRTDDNITTNTHAHFLATCQPIM</sequence>
<comment type="caution">
    <text evidence="1">The sequence shown here is derived from an EMBL/GenBank/DDBJ whole genome shotgun (WGS) entry which is preliminary data.</text>
</comment>
<dbReference type="EMBL" id="JYDW01000102">
    <property type="protein sequence ID" value="KRZ56075.1"/>
    <property type="molecule type" value="Genomic_DNA"/>
</dbReference>
<evidence type="ECO:0000313" key="2">
    <source>
        <dbReference type="Proteomes" id="UP000054721"/>
    </source>
</evidence>
<gene>
    <name evidence="1" type="ORF">T02_11287</name>
</gene>
<organism evidence="1 2">
    <name type="scientific">Trichinella nativa</name>
    <dbReference type="NCBI Taxonomy" id="6335"/>
    <lineage>
        <taxon>Eukaryota</taxon>
        <taxon>Metazoa</taxon>
        <taxon>Ecdysozoa</taxon>
        <taxon>Nematoda</taxon>
        <taxon>Enoplea</taxon>
        <taxon>Dorylaimia</taxon>
        <taxon>Trichinellida</taxon>
        <taxon>Trichinellidae</taxon>
        <taxon>Trichinella</taxon>
    </lineage>
</organism>